<evidence type="ECO:0000313" key="2">
    <source>
        <dbReference type="Proteomes" id="UP000676194"/>
    </source>
</evidence>
<sequence length="147" mass="16098">MKYFWVAILSFACISCSGDPYNGHPPQPVSGQVLINGEPAKGASIIFHHEGDWGTRSIVPQATCDQEGKFVMSTYSQNDGAPEGEYKIALSWPAYRTKKASPDKLNGKFSDPKTSGLKVTIHPGKNELAPIEIKARVLDIKLDTKHK</sequence>
<gene>
    <name evidence="1" type="ORF">KIH39_04490</name>
</gene>
<name>A0A8E6B895_9BACT</name>
<evidence type="ECO:0008006" key="3">
    <source>
        <dbReference type="Google" id="ProtNLM"/>
    </source>
</evidence>
<accession>A0A8E6B895</accession>
<dbReference type="Proteomes" id="UP000676194">
    <property type="component" value="Chromosome"/>
</dbReference>
<dbReference type="EMBL" id="CP074694">
    <property type="protein sequence ID" value="QVL33182.1"/>
    <property type="molecule type" value="Genomic_DNA"/>
</dbReference>
<organism evidence="1 2">
    <name type="scientific">Telmatocola sphagniphila</name>
    <dbReference type="NCBI Taxonomy" id="1123043"/>
    <lineage>
        <taxon>Bacteria</taxon>
        <taxon>Pseudomonadati</taxon>
        <taxon>Planctomycetota</taxon>
        <taxon>Planctomycetia</taxon>
        <taxon>Gemmatales</taxon>
        <taxon>Gemmataceae</taxon>
    </lineage>
</organism>
<dbReference type="RefSeq" id="WP_213498072.1">
    <property type="nucleotide sequence ID" value="NZ_CP074694.1"/>
</dbReference>
<proteinExistence type="predicted"/>
<evidence type="ECO:0000313" key="1">
    <source>
        <dbReference type="EMBL" id="QVL33182.1"/>
    </source>
</evidence>
<dbReference type="AlphaFoldDB" id="A0A8E6B895"/>
<protein>
    <recommendedName>
        <fullName evidence="3">Carboxypeptidase regulatory-like domain-containing protein</fullName>
    </recommendedName>
</protein>
<keyword evidence="2" id="KW-1185">Reference proteome</keyword>
<reference evidence="1" key="1">
    <citation type="submission" date="2021-05" db="EMBL/GenBank/DDBJ databases">
        <title>Complete genome sequence of the cellulolytic planctomycete Telmatocola sphagniphila SP2T and characterization of the first cellulase from planctomycetes.</title>
        <authorList>
            <person name="Rakitin A.L."/>
            <person name="Beletsky A.V."/>
            <person name="Naumoff D.G."/>
            <person name="Kulichevskaya I.S."/>
            <person name="Mardanov A.V."/>
            <person name="Ravin N.V."/>
            <person name="Dedysh S.N."/>
        </authorList>
    </citation>
    <scope>NUCLEOTIDE SEQUENCE</scope>
    <source>
        <strain evidence="1">SP2T</strain>
    </source>
</reference>
<dbReference type="KEGG" id="tsph:KIH39_04490"/>